<keyword evidence="2" id="KW-1185">Reference proteome</keyword>
<reference evidence="1 2" key="2">
    <citation type="submission" date="2009-02" db="EMBL/GenBank/DDBJ databases">
        <title>Draft genome sequence of Clostridium methylpentosum (DSM 5476).</title>
        <authorList>
            <person name="Sudarsanam P."/>
            <person name="Ley R."/>
            <person name="Guruge J."/>
            <person name="Turnbaugh P.J."/>
            <person name="Mahowald M."/>
            <person name="Liep D."/>
            <person name="Gordon J."/>
        </authorList>
    </citation>
    <scope>NUCLEOTIDE SEQUENCE [LARGE SCALE GENOMIC DNA]</scope>
    <source>
        <strain evidence="1 2">DSM 5476</strain>
    </source>
</reference>
<evidence type="ECO:0000313" key="1">
    <source>
        <dbReference type="EMBL" id="EEG29003.1"/>
    </source>
</evidence>
<gene>
    <name evidence="1" type="ORF">CLOSTMETH_03418</name>
</gene>
<organism evidence="1 2">
    <name type="scientific">[Clostridium] methylpentosum DSM 5476</name>
    <dbReference type="NCBI Taxonomy" id="537013"/>
    <lineage>
        <taxon>Bacteria</taxon>
        <taxon>Bacillati</taxon>
        <taxon>Bacillota</taxon>
        <taxon>Clostridia</taxon>
        <taxon>Eubacteriales</taxon>
        <taxon>Oscillospiraceae</taxon>
        <taxon>Oscillospiraceae incertae sedis</taxon>
    </lineage>
</organism>
<evidence type="ECO:0000313" key="2">
    <source>
        <dbReference type="Proteomes" id="UP000003340"/>
    </source>
</evidence>
<sequence>MKKSKLLSTAPASCGRCLACTVQRGFTSENQTLYWKKEILFFSGGS</sequence>
<comment type="caution">
    <text evidence="1">The sequence shown here is derived from an EMBL/GenBank/DDBJ whole genome shotgun (WGS) entry which is preliminary data.</text>
</comment>
<dbReference type="STRING" id="537013.CLOSTMETH_03418"/>
<dbReference type="EMBL" id="ACEC01000119">
    <property type="protein sequence ID" value="EEG29003.1"/>
    <property type="molecule type" value="Genomic_DNA"/>
</dbReference>
<dbReference type="AlphaFoldDB" id="C0EHS3"/>
<proteinExistence type="predicted"/>
<name>C0EHS3_9FIRM</name>
<dbReference type="Proteomes" id="UP000003340">
    <property type="component" value="Unassembled WGS sequence"/>
</dbReference>
<reference evidence="1 2" key="1">
    <citation type="submission" date="2009-01" db="EMBL/GenBank/DDBJ databases">
        <authorList>
            <person name="Fulton L."/>
            <person name="Clifton S."/>
            <person name="Fulton B."/>
            <person name="Xu J."/>
            <person name="Minx P."/>
            <person name="Pepin K.H."/>
            <person name="Johnson M."/>
            <person name="Bhonagiri V."/>
            <person name="Nash W.E."/>
            <person name="Mardis E.R."/>
            <person name="Wilson R.K."/>
        </authorList>
    </citation>
    <scope>NUCLEOTIDE SEQUENCE [LARGE SCALE GENOMIC DNA]</scope>
    <source>
        <strain evidence="1 2">DSM 5476</strain>
    </source>
</reference>
<protein>
    <submittedName>
        <fullName evidence="1">Uncharacterized protein</fullName>
    </submittedName>
</protein>
<dbReference type="HOGENOM" id="CLU_3182116_0_0_9"/>
<accession>C0EHS3</accession>